<keyword evidence="4" id="KW-0677">Repeat</keyword>
<dbReference type="SMART" id="SM00209">
    <property type="entry name" value="TSP1"/>
    <property type="match status" value="3"/>
</dbReference>
<reference evidence="8 9" key="1">
    <citation type="submission" date="2022-12" db="EMBL/GenBank/DDBJ databases">
        <title>Chromosome-level genome of Tegillarca granosa.</title>
        <authorList>
            <person name="Kim J."/>
        </authorList>
    </citation>
    <scope>NUCLEOTIDE SEQUENCE [LARGE SCALE GENOMIC DNA]</scope>
    <source>
        <strain evidence="8">Teg-2019</strain>
        <tissue evidence="8">Adductor muscle</tissue>
    </source>
</reference>
<keyword evidence="2" id="KW-0964">Secreted</keyword>
<feature type="signal peptide" evidence="7">
    <location>
        <begin position="1"/>
        <end position="22"/>
    </location>
</feature>
<feature type="chain" id="PRO_5045239367" evidence="7">
    <location>
        <begin position="23"/>
        <end position="226"/>
    </location>
</feature>
<evidence type="ECO:0000256" key="7">
    <source>
        <dbReference type="SAM" id="SignalP"/>
    </source>
</evidence>
<feature type="transmembrane region" description="Helical" evidence="6">
    <location>
        <begin position="64"/>
        <end position="84"/>
    </location>
</feature>
<keyword evidence="3 7" id="KW-0732">Signal</keyword>
<dbReference type="InterPro" id="IPR000884">
    <property type="entry name" value="TSP1_rpt"/>
</dbReference>
<organism evidence="8 9">
    <name type="scientific">Tegillarca granosa</name>
    <name type="common">Malaysian cockle</name>
    <name type="synonym">Anadara granosa</name>
    <dbReference type="NCBI Taxonomy" id="220873"/>
    <lineage>
        <taxon>Eukaryota</taxon>
        <taxon>Metazoa</taxon>
        <taxon>Spiralia</taxon>
        <taxon>Lophotrochozoa</taxon>
        <taxon>Mollusca</taxon>
        <taxon>Bivalvia</taxon>
        <taxon>Autobranchia</taxon>
        <taxon>Pteriomorphia</taxon>
        <taxon>Arcoida</taxon>
        <taxon>Arcoidea</taxon>
        <taxon>Arcidae</taxon>
        <taxon>Tegillarca</taxon>
    </lineage>
</organism>
<comment type="caution">
    <text evidence="8">The sequence shown here is derived from an EMBL/GenBank/DDBJ whole genome shotgun (WGS) entry which is preliminary data.</text>
</comment>
<protein>
    <submittedName>
        <fullName evidence="8">Uncharacterized protein</fullName>
    </submittedName>
</protein>
<evidence type="ECO:0000256" key="1">
    <source>
        <dbReference type="ARBA" id="ARBA00004613"/>
    </source>
</evidence>
<keyword evidence="5" id="KW-1015">Disulfide bond</keyword>
<keyword evidence="6" id="KW-0812">Transmembrane</keyword>
<dbReference type="InterPro" id="IPR036383">
    <property type="entry name" value="TSP1_rpt_sf"/>
</dbReference>
<dbReference type="PROSITE" id="PS50092">
    <property type="entry name" value="TSP1"/>
    <property type="match status" value="3"/>
</dbReference>
<evidence type="ECO:0000313" key="9">
    <source>
        <dbReference type="Proteomes" id="UP001217089"/>
    </source>
</evidence>
<proteinExistence type="predicted"/>
<accession>A0ABQ9E4F4</accession>
<dbReference type="PRINTS" id="PR01705">
    <property type="entry name" value="TSP1REPEAT"/>
</dbReference>
<evidence type="ECO:0000313" key="8">
    <source>
        <dbReference type="EMBL" id="KAJ8300020.1"/>
    </source>
</evidence>
<dbReference type="SUPFAM" id="SSF82895">
    <property type="entry name" value="TSP-1 type 1 repeat"/>
    <property type="match status" value="3"/>
</dbReference>
<sequence length="226" mass="25616">MGQKVDLLLNLFIYCQFILVDGRYSQWSEWDICSSTCGIGVQFRTRSCTDPEPANGGRKYIDDILISLFAFFFNFICDILYLVYNVLFSLSVDGEWGNWLPWEHCSVSCGRGEMTRHRLCDNPMPRFDGRYCDGDDTETQECESVPCPINGNWGDWSSWGLCSVTCGDGLQERYRDCDNPPASYGGQDCIGSETETKPCTAQICAGISILHKYTINHVLIEHLPYT</sequence>
<evidence type="ECO:0000256" key="4">
    <source>
        <dbReference type="ARBA" id="ARBA00022737"/>
    </source>
</evidence>
<gene>
    <name evidence="8" type="ORF">KUTeg_021539</name>
</gene>
<evidence type="ECO:0000256" key="3">
    <source>
        <dbReference type="ARBA" id="ARBA00022729"/>
    </source>
</evidence>
<evidence type="ECO:0000256" key="6">
    <source>
        <dbReference type="SAM" id="Phobius"/>
    </source>
</evidence>
<dbReference type="PANTHER" id="PTHR22906">
    <property type="entry name" value="PROPERDIN"/>
    <property type="match status" value="1"/>
</dbReference>
<keyword evidence="6" id="KW-0472">Membrane</keyword>
<name>A0ABQ9E4F4_TEGGR</name>
<dbReference type="Proteomes" id="UP001217089">
    <property type="component" value="Unassembled WGS sequence"/>
</dbReference>
<dbReference type="PANTHER" id="PTHR22906:SF43">
    <property type="entry name" value="PROPERDIN"/>
    <property type="match status" value="1"/>
</dbReference>
<evidence type="ECO:0000256" key="2">
    <source>
        <dbReference type="ARBA" id="ARBA00022525"/>
    </source>
</evidence>
<dbReference type="InterPro" id="IPR052065">
    <property type="entry name" value="Compl_asym_regulator"/>
</dbReference>
<evidence type="ECO:0000256" key="5">
    <source>
        <dbReference type="ARBA" id="ARBA00023157"/>
    </source>
</evidence>
<keyword evidence="6" id="KW-1133">Transmembrane helix</keyword>
<comment type="subcellular location">
    <subcellularLocation>
        <location evidence="1">Secreted</location>
    </subcellularLocation>
</comment>
<dbReference type="Gene3D" id="2.20.100.10">
    <property type="entry name" value="Thrombospondin type-1 (TSP1) repeat"/>
    <property type="match status" value="3"/>
</dbReference>
<dbReference type="Pfam" id="PF00090">
    <property type="entry name" value="TSP_1"/>
    <property type="match status" value="3"/>
</dbReference>
<keyword evidence="9" id="KW-1185">Reference proteome</keyword>
<dbReference type="EMBL" id="JARBDR010000919">
    <property type="protein sequence ID" value="KAJ8300020.1"/>
    <property type="molecule type" value="Genomic_DNA"/>
</dbReference>